<dbReference type="GO" id="GO:0016788">
    <property type="term" value="F:hydrolase activity, acting on ester bonds"/>
    <property type="evidence" value="ECO:0007669"/>
    <property type="project" value="InterPro"/>
</dbReference>
<dbReference type="OrthoDB" id="527673at2"/>
<evidence type="ECO:0000256" key="1">
    <source>
        <dbReference type="ARBA" id="ARBA00001947"/>
    </source>
</evidence>
<feature type="domain" description="Succinylglutamate desuccinylase/Aspartoacylase catalytic" evidence="5">
    <location>
        <begin position="30"/>
        <end position="107"/>
    </location>
</feature>
<dbReference type="CDD" id="cd06250">
    <property type="entry name" value="M14_PaAOTO_like"/>
    <property type="match status" value="1"/>
</dbReference>
<dbReference type="InterPro" id="IPR053138">
    <property type="entry name" value="N-alpha-Ac-DABA_deacetylase"/>
</dbReference>
<dbReference type="Pfam" id="PF24827">
    <property type="entry name" value="AstE_AspA_cat"/>
    <property type="match status" value="1"/>
</dbReference>
<reference evidence="6 7" key="1">
    <citation type="submission" date="2019-02" db="EMBL/GenBank/DDBJ databases">
        <title>Genomic Encyclopedia of Type Strains, Phase IV (KMG-IV): sequencing the most valuable type-strain genomes for metagenomic binning, comparative biology and taxonomic classification.</title>
        <authorList>
            <person name="Goeker M."/>
        </authorList>
    </citation>
    <scope>NUCLEOTIDE SEQUENCE [LARGE SCALE GENOMIC DNA]</scope>
    <source>
        <strain evidence="6 7">DSM 19570</strain>
    </source>
</reference>
<sequence>MQIHRHPLLSQSLGTHRELVSFHYGTPDTGPKVYIQASLHADELPGMLVAHHLRERLAALEAKGALRGEVVVVPVANPLGLSQRVLGGAAGRFDLQTGENFNRHYPSLGDAVWAEAGALLGSDAEVNVQRIRAALRACVVRLPAATELQSMRRTLLALACDAEIVLDLHCDHEAVLHLYTGTALWPQAEALARCLGAEVSLLAADSGDQPFDEACSQLWWEIAARAGTLTAADGRARPVPPACLAATVELRGEADVSHAQAASDAQALLDFLTHRRVIDGLRTPLPPLRREPTPLAGSEPVTSPVSGVIAWHKAPGDWVARGETVAEVIDPISATVTPLTSATDGVLYARENRRFAVAGMRLAKVAGTLATRTGKLLSA</sequence>
<evidence type="ECO:0000313" key="6">
    <source>
        <dbReference type="EMBL" id="RZU02620.1"/>
    </source>
</evidence>
<dbReference type="Gene3D" id="3.40.630.10">
    <property type="entry name" value="Zn peptidases"/>
    <property type="match status" value="1"/>
</dbReference>
<keyword evidence="2" id="KW-0479">Metal-binding</keyword>
<dbReference type="PANTHER" id="PTHR37326:SF1">
    <property type="entry name" value="BLL3975 PROTEIN"/>
    <property type="match status" value="1"/>
</dbReference>
<dbReference type="SUPFAM" id="SSF53187">
    <property type="entry name" value="Zn-dependent exopeptidases"/>
    <property type="match status" value="1"/>
</dbReference>
<dbReference type="Proteomes" id="UP000293671">
    <property type="component" value="Unassembled WGS sequence"/>
</dbReference>
<keyword evidence="4" id="KW-0862">Zinc</keyword>
<dbReference type="AlphaFoldDB" id="A0A4Q7W0J4"/>
<evidence type="ECO:0000256" key="3">
    <source>
        <dbReference type="ARBA" id="ARBA00022801"/>
    </source>
</evidence>
<keyword evidence="7" id="KW-1185">Reference proteome</keyword>
<dbReference type="GO" id="GO:0046872">
    <property type="term" value="F:metal ion binding"/>
    <property type="evidence" value="ECO:0007669"/>
    <property type="project" value="UniProtKB-KW"/>
</dbReference>
<evidence type="ECO:0000313" key="7">
    <source>
        <dbReference type="Proteomes" id="UP000293671"/>
    </source>
</evidence>
<evidence type="ECO:0000256" key="4">
    <source>
        <dbReference type="ARBA" id="ARBA00022833"/>
    </source>
</evidence>
<proteinExistence type="predicted"/>
<evidence type="ECO:0000256" key="2">
    <source>
        <dbReference type="ARBA" id="ARBA00022723"/>
    </source>
</evidence>
<organism evidence="6 7">
    <name type="scientific">Rivibacter subsaxonicus</name>
    <dbReference type="NCBI Taxonomy" id="457575"/>
    <lineage>
        <taxon>Bacteria</taxon>
        <taxon>Pseudomonadati</taxon>
        <taxon>Pseudomonadota</taxon>
        <taxon>Betaproteobacteria</taxon>
        <taxon>Burkholderiales</taxon>
        <taxon>Rivibacter</taxon>
    </lineage>
</organism>
<keyword evidence="3" id="KW-0378">Hydrolase</keyword>
<name>A0A4Q7W0J4_9BURK</name>
<gene>
    <name evidence="6" type="ORF">EV670_0648</name>
</gene>
<comment type="caution">
    <text evidence="6">The sequence shown here is derived from an EMBL/GenBank/DDBJ whole genome shotgun (WGS) entry which is preliminary data.</text>
</comment>
<dbReference type="RefSeq" id="WP_130430363.1">
    <property type="nucleotide sequence ID" value="NZ_SHKP01000004.1"/>
</dbReference>
<dbReference type="PANTHER" id="PTHR37326">
    <property type="entry name" value="BLL3975 PROTEIN"/>
    <property type="match status" value="1"/>
</dbReference>
<comment type="cofactor">
    <cofactor evidence="1">
        <name>Zn(2+)</name>
        <dbReference type="ChEBI" id="CHEBI:29105"/>
    </cofactor>
</comment>
<dbReference type="InterPro" id="IPR055438">
    <property type="entry name" value="AstE_AspA_cat"/>
</dbReference>
<protein>
    <recommendedName>
        <fullName evidence="5">Succinylglutamate desuccinylase/Aspartoacylase catalytic domain-containing protein</fullName>
    </recommendedName>
</protein>
<accession>A0A4Q7W0J4</accession>
<evidence type="ECO:0000259" key="5">
    <source>
        <dbReference type="Pfam" id="PF24827"/>
    </source>
</evidence>
<dbReference type="EMBL" id="SHKP01000004">
    <property type="protein sequence ID" value="RZU02620.1"/>
    <property type="molecule type" value="Genomic_DNA"/>
</dbReference>